<gene>
    <name evidence="2" type="ORF">JIN84_09615</name>
</gene>
<evidence type="ECO:0000256" key="1">
    <source>
        <dbReference type="SAM" id="Phobius"/>
    </source>
</evidence>
<keyword evidence="1" id="KW-0472">Membrane</keyword>
<sequence>MGPYLLAFSLICGILCYGLMRKPVWMWYFGWVFLFLFAGFFCQFFFGAMIASQTHLQVVFSGVYLTGGLVLWMPSALWWIRIRSQFTARF</sequence>
<dbReference type="Proteomes" id="UP000600139">
    <property type="component" value="Unassembled WGS sequence"/>
</dbReference>
<feature type="transmembrane region" description="Helical" evidence="1">
    <location>
        <begin position="31"/>
        <end position="51"/>
    </location>
</feature>
<dbReference type="EMBL" id="JAENIK010000010">
    <property type="protein sequence ID" value="MBK1815875.1"/>
    <property type="molecule type" value="Genomic_DNA"/>
</dbReference>
<comment type="caution">
    <text evidence="2">The sequence shown here is derived from an EMBL/GenBank/DDBJ whole genome shotgun (WGS) entry which is preliminary data.</text>
</comment>
<feature type="transmembrane region" description="Helical" evidence="1">
    <location>
        <begin position="58"/>
        <end position="80"/>
    </location>
</feature>
<keyword evidence="3" id="KW-1185">Reference proteome</keyword>
<name>A0A934R600_9BACT</name>
<proteinExistence type="predicted"/>
<keyword evidence="1" id="KW-1133">Transmembrane helix</keyword>
<evidence type="ECO:0000313" key="3">
    <source>
        <dbReference type="Proteomes" id="UP000600139"/>
    </source>
</evidence>
<accession>A0A934R600</accession>
<evidence type="ECO:0000313" key="2">
    <source>
        <dbReference type="EMBL" id="MBK1815875.1"/>
    </source>
</evidence>
<protein>
    <submittedName>
        <fullName evidence="2">Uncharacterized protein</fullName>
    </submittedName>
</protein>
<organism evidence="2 3">
    <name type="scientific">Luteolibacter yonseiensis</name>
    <dbReference type="NCBI Taxonomy" id="1144680"/>
    <lineage>
        <taxon>Bacteria</taxon>
        <taxon>Pseudomonadati</taxon>
        <taxon>Verrucomicrobiota</taxon>
        <taxon>Verrucomicrobiia</taxon>
        <taxon>Verrucomicrobiales</taxon>
        <taxon>Verrucomicrobiaceae</taxon>
        <taxon>Luteolibacter</taxon>
    </lineage>
</organism>
<dbReference type="AlphaFoldDB" id="A0A934R600"/>
<dbReference type="RefSeq" id="WP_200350835.1">
    <property type="nucleotide sequence ID" value="NZ_BAABHZ010000007.1"/>
</dbReference>
<keyword evidence="1" id="KW-0812">Transmembrane</keyword>
<reference evidence="2" key="1">
    <citation type="submission" date="2021-01" db="EMBL/GenBank/DDBJ databases">
        <title>Modified the classification status of verrucomicrobia.</title>
        <authorList>
            <person name="Feng X."/>
        </authorList>
    </citation>
    <scope>NUCLEOTIDE SEQUENCE</scope>
    <source>
        <strain evidence="2">JCM 18052</strain>
    </source>
</reference>